<dbReference type="AlphaFoldDB" id="A0A1E8GL88"/>
<name>A0A1E8GL88_9LACT</name>
<dbReference type="PROSITE" id="PS51257">
    <property type="entry name" value="PROKAR_LIPOPROTEIN"/>
    <property type="match status" value="1"/>
</dbReference>
<feature type="compositionally biased region" description="Basic and acidic residues" evidence="1">
    <location>
        <begin position="43"/>
        <end position="56"/>
    </location>
</feature>
<evidence type="ECO:0000256" key="2">
    <source>
        <dbReference type="SAM" id="SignalP"/>
    </source>
</evidence>
<feature type="compositionally biased region" description="Low complexity" evidence="1">
    <location>
        <begin position="63"/>
        <end position="76"/>
    </location>
</feature>
<accession>A0A1E8GL88</accession>
<dbReference type="Proteomes" id="UP000178622">
    <property type="component" value="Unassembled WGS sequence"/>
</dbReference>
<comment type="caution">
    <text evidence="3">The sequence shown here is derived from an EMBL/GenBank/DDBJ whole genome shotgun (WGS) entry which is preliminary data.</text>
</comment>
<feature type="signal peptide" evidence="2">
    <location>
        <begin position="1"/>
        <end position="18"/>
    </location>
</feature>
<protein>
    <recommendedName>
        <fullName evidence="5">Lipoprotein</fullName>
    </recommendedName>
</protein>
<organism evidence="3 4">
    <name type="scientific">Floricoccus tropicus</name>
    <dbReference type="NCBI Taxonomy" id="1859473"/>
    <lineage>
        <taxon>Bacteria</taxon>
        <taxon>Bacillati</taxon>
        <taxon>Bacillota</taxon>
        <taxon>Bacilli</taxon>
        <taxon>Lactobacillales</taxon>
        <taxon>Streptococcaceae</taxon>
        <taxon>Floricoccus</taxon>
    </lineage>
</organism>
<feature type="region of interest" description="Disordered" evidence="1">
    <location>
        <begin position="21"/>
        <end position="83"/>
    </location>
</feature>
<evidence type="ECO:0000313" key="4">
    <source>
        <dbReference type="Proteomes" id="UP000178622"/>
    </source>
</evidence>
<dbReference type="RefSeq" id="WP_070792680.1">
    <property type="nucleotide sequence ID" value="NZ_MKIR01000022.1"/>
</dbReference>
<dbReference type="OrthoDB" id="1634426at2"/>
<evidence type="ECO:0000256" key="1">
    <source>
        <dbReference type="SAM" id="MobiDB-lite"/>
    </source>
</evidence>
<dbReference type="EMBL" id="MKIR01000022">
    <property type="protein sequence ID" value="OFI49022.1"/>
    <property type="molecule type" value="Genomic_DNA"/>
</dbReference>
<evidence type="ECO:0000313" key="3">
    <source>
        <dbReference type="EMBL" id="OFI49022.1"/>
    </source>
</evidence>
<feature type="compositionally biased region" description="Low complexity" evidence="1">
    <location>
        <begin position="21"/>
        <end position="38"/>
    </location>
</feature>
<keyword evidence="2" id="KW-0732">Signal</keyword>
<gene>
    <name evidence="3" type="ORF">BG261_04995</name>
</gene>
<evidence type="ECO:0008006" key="5">
    <source>
        <dbReference type="Google" id="ProtNLM"/>
    </source>
</evidence>
<proteinExistence type="predicted"/>
<reference evidence="4" key="1">
    <citation type="submission" date="2016-09" db="EMBL/GenBank/DDBJ databases">
        <title>Draft genome sequence of a novel species of the family Streptococcaceae isolated from flowers.</title>
        <authorList>
            <person name="Chuah L.-O."/>
            <person name="Yap K.-P."/>
            <person name="Thong K.L."/>
            <person name="Liong M.T."/>
            <person name="Ahmad R."/>
            <person name="Rusul G."/>
        </authorList>
    </citation>
    <scope>NUCLEOTIDE SEQUENCE [LARGE SCALE GENOMIC DNA]</scope>
    <source>
        <strain evidence="4">DF1</strain>
    </source>
</reference>
<sequence length="291" mass="31816">MKKTITILLTTTAILSLAACGSNKKSTTSTSTTKGSSSQVIKKSTENSDEKNKQDDSSDIPAESTETNTNNSTSETNNEDKQSEFPFDNIYGFWKNSDGKYMTFISNVENTIVAYGKMPGHSADGSFNISDAKIDGNTISSKLEYGTEGKDTITITSNDKDNMTVTFNDGETWNLVRTSQDEIKKSQPVSEYTIDDILGTWNDSDGNVIQAEVTDNPDYINIYKTNKEFPNGQVAKLSRKELLVQGNSISARDIIGGDGMSNNYTSVTFDGKNKATITSQNGKTYTMTRAN</sequence>
<feature type="chain" id="PRO_5039727266" description="Lipoprotein" evidence="2">
    <location>
        <begin position="19"/>
        <end position="291"/>
    </location>
</feature>
<keyword evidence="4" id="KW-1185">Reference proteome</keyword>